<dbReference type="AlphaFoldDB" id="A0A7J5BZC4"/>
<dbReference type="Gene3D" id="1.10.3290.10">
    <property type="entry name" value="Fido-like domain"/>
    <property type="match status" value="1"/>
</dbReference>
<proteinExistence type="predicted"/>
<dbReference type="Proteomes" id="UP000467240">
    <property type="component" value="Unassembled WGS sequence"/>
</dbReference>
<evidence type="ECO:0000313" key="3">
    <source>
        <dbReference type="Proteomes" id="UP000467240"/>
    </source>
</evidence>
<evidence type="ECO:0000256" key="1">
    <source>
        <dbReference type="SAM" id="MobiDB-lite"/>
    </source>
</evidence>
<organism evidence="2 3">
    <name type="scientific">Pseudoclavibacter chungangensis</name>
    <dbReference type="NCBI Taxonomy" id="587635"/>
    <lineage>
        <taxon>Bacteria</taxon>
        <taxon>Bacillati</taxon>
        <taxon>Actinomycetota</taxon>
        <taxon>Actinomycetes</taxon>
        <taxon>Micrococcales</taxon>
        <taxon>Microbacteriaceae</taxon>
        <taxon>Pseudoclavibacter</taxon>
    </lineage>
</organism>
<name>A0A7J5BZC4_9MICO</name>
<gene>
    <name evidence="2" type="ORF">F8O01_05470</name>
</gene>
<feature type="compositionally biased region" description="Basic and acidic residues" evidence="1">
    <location>
        <begin position="231"/>
        <end position="241"/>
    </location>
</feature>
<dbReference type="EMBL" id="WBJZ01000005">
    <property type="protein sequence ID" value="KAB1659706.1"/>
    <property type="molecule type" value="Genomic_DNA"/>
</dbReference>
<protein>
    <submittedName>
        <fullName evidence="2">Uncharacterized protein</fullName>
    </submittedName>
</protein>
<feature type="compositionally biased region" description="Basic and acidic residues" evidence="1">
    <location>
        <begin position="211"/>
        <end position="222"/>
    </location>
</feature>
<accession>A0A7J5BZC4</accession>
<reference evidence="2 3" key="1">
    <citation type="submission" date="2019-09" db="EMBL/GenBank/DDBJ databases">
        <title>Phylogeny of genus Pseudoclavibacter and closely related genus.</title>
        <authorList>
            <person name="Li Y."/>
        </authorList>
    </citation>
    <scope>NUCLEOTIDE SEQUENCE [LARGE SCALE GENOMIC DNA]</scope>
    <source>
        <strain evidence="2 3">DSM 23821</strain>
    </source>
</reference>
<evidence type="ECO:0000313" key="2">
    <source>
        <dbReference type="EMBL" id="KAB1659706.1"/>
    </source>
</evidence>
<keyword evidence="3" id="KW-1185">Reference proteome</keyword>
<dbReference type="InterPro" id="IPR036597">
    <property type="entry name" value="Fido-like_dom_sf"/>
</dbReference>
<dbReference type="RefSeq" id="WP_158039870.1">
    <property type="nucleotide sequence ID" value="NZ_JACCFV010000001.1"/>
</dbReference>
<sequence length="241" mass="27463">MKRKDVTREALHRAALRSTRASAALENRSVPVGVTRSERVERFLAARLTGIEPGYGKTPVDPEEADALTPQAREIFGDAPKKIDLYEAEQAVNDEVSIAFLDDIADGRLVLADILTDAFLRGLHQKLYGDLWTWAGRYRTRDLNIGVEPQRIAVELRGSLDNRRYRWEHTDDWTARELGIAVHADRQAPIHRLAARVRPHQRSSTARRVRAGPEARRRRESVTKLVTRNPPEWHEPARFTA</sequence>
<dbReference type="OrthoDB" id="9813719at2"/>
<feature type="region of interest" description="Disordered" evidence="1">
    <location>
        <begin position="201"/>
        <end position="241"/>
    </location>
</feature>
<feature type="compositionally biased region" description="Basic residues" evidence="1">
    <location>
        <begin position="201"/>
        <end position="210"/>
    </location>
</feature>
<dbReference type="SUPFAM" id="SSF140931">
    <property type="entry name" value="Fic-like"/>
    <property type="match status" value="1"/>
</dbReference>
<comment type="caution">
    <text evidence="2">The sequence shown here is derived from an EMBL/GenBank/DDBJ whole genome shotgun (WGS) entry which is preliminary data.</text>
</comment>